<dbReference type="EMBL" id="QXWP01000001">
    <property type="protein sequence ID" value="NBH29814.1"/>
    <property type="molecule type" value="Genomic_DNA"/>
</dbReference>
<keyword evidence="1" id="KW-0472">Membrane</keyword>
<evidence type="ECO:0000313" key="5">
    <source>
        <dbReference type="EMBL" id="RGM32915.1"/>
    </source>
</evidence>
<organism evidence="5 6">
    <name type="scientific">Staphylococcus warneri</name>
    <dbReference type="NCBI Taxonomy" id="1292"/>
    <lineage>
        <taxon>Bacteria</taxon>
        <taxon>Bacillati</taxon>
        <taxon>Bacillota</taxon>
        <taxon>Bacilli</taxon>
        <taxon>Bacillales</taxon>
        <taxon>Staphylococcaceae</taxon>
        <taxon>Staphylococcus</taxon>
    </lineage>
</organism>
<dbReference type="InterPro" id="IPR010627">
    <property type="entry name" value="Prepilin_pept_A24_N"/>
</dbReference>
<dbReference type="PANTHER" id="PTHR30487:SF0">
    <property type="entry name" value="PREPILIN LEADER PEPTIDASE_N-METHYLTRANSFERASE-RELATED"/>
    <property type="match status" value="1"/>
</dbReference>
<sequence length="236" mass="27982">MLIYTYVSSVLFSFLYQLSTNDNFNKRYLILRSQCDFCQSKLKYYDLIPIISFLILKGKSRCCKQSLNYSYLIGELLALLPILLVYYQLININPQLYLISFLFLLVMSINDIEDYSINLYFLIIFTTVLLFTTQIFLNTFILTFIISHLFYIFMNHYIGYGDILLFNILSLFLSMNFMFYLILFTFMIGGLITIIIKTFFNHNIKYIPLIPFIFLSFIFVSSFYPYLIELFGGVPF</sequence>
<evidence type="ECO:0000313" key="4">
    <source>
        <dbReference type="EMBL" id="NBH29814.1"/>
    </source>
</evidence>
<feature type="transmembrane region" description="Helical" evidence="1">
    <location>
        <begin position="69"/>
        <end position="89"/>
    </location>
</feature>
<dbReference type="GO" id="GO:0004190">
    <property type="term" value="F:aspartic-type endopeptidase activity"/>
    <property type="evidence" value="ECO:0007669"/>
    <property type="project" value="TreeGrafter"/>
</dbReference>
<dbReference type="InterPro" id="IPR050882">
    <property type="entry name" value="Prepilin_peptidase/N-MTase"/>
</dbReference>
<reference evidence="4 7" key="2">
    <citation type="submission" date="2018-08" db="EMBL/GenBank/DDBJ databases">
        <title>Murine metabolic-syndrome-specific gut microbial biobank.</title>
        <authorList>
            <person name="Liu C."/>
        </authorList>
    </citation>
    <scope>NUCLEOTIDE SEQUENCE [LARGE SCALE GENOMIC DNA]</scope>
    <source>
        <strain evidence="4 7">1XD21-27</strain>
    </source>
</reference>
<evidence type="ECO:0000256" key="1">
    <source>
        <dbReference type="SAM" id="Phobius"/>
    </source>
</evidence>
<keyword evidence="1" id="KW-0812">Transmembrane</keyword>
<feature type="transmembrane region" description="Helical" evidence="1">
    <location>
        <begin position="164"/>
        <end position="194"/>
    </location>
</feature>
<dbReference type="Proteomes" id="UP000814367">
    <property type="component" value="Unassembled WGS sequence"/>
</dbReference>
<dbReference type="EMBL" id="JAANHJ010000001">
    <property type="protein sequence ID" value="MCG6225507.1"/>
    <property type="molecule type" value="Genomic_DNA"/>
</dbReference>
<accession>A0A364UQ45</accession>
<evidence type="ECO:0000313" key="8">
    <source>
        <dbReference type="Proteomes" id="UP000814367"/>
    </source>
</evidence>
<comment type="caution">
    <text evidence="5">The sequence shown here is derived from an EMBL/GenBank/DDBJ whole genome shotgun (WGS) entry which is preliminary data.</text>
</comment>
<reference evidence="5 6" key="1">
    <citation type="submission" date="2018-08" db="EMBL/GenBank/DDBJ databases">
        <title>A genome reference for cultivated species of the human gut microbiota.</title>
        <authorList>
            <person name="Zou Y."/>
            <person name="Xue W."/>
            <person name="Luo G."/>
        </authorList>
    </citation>
    <scope>NUCLEOTIDE SEQUENCE [LARGE SCALE GENOMIC DNA]</scope>
    <source>
        <strain evidence="5 6">OM08-17AT</strain>
    </source>
</reference>
<dbReference type="Pfam" id="PF06750">
    <property type="entry name" value="A24_N_bact"/>
    <property type="match status" value="1"/>
</dbReference>
<feature type="domain" description="Prepilin peptidase A24 N-terminal" evidence="2">
    <location>
        <begin position="9"/>
        <end position="88"/>
    </location>
</feature>
<proteinExistence type="predicted"/>
<dbReference type="GO" id="GO:0006465">
    <property type="term" value="P:signal peptide processing"/>
    <property type="evidence" value="ECO:0007669"/>
    <property type="project" value="TreeGrafter"/>
</dbReference>
<evidence type="ECO:0000259" key="2">
    <source>
        <dbReference type="Pfam" id="PF06750"/>
    </source>
</evidence>
<feature type="transmembrane region" description="Helical" evidence="1">
    <location>
        <begin position="206"/>
        <end position="227"/>
    </location>
</feature>
<dbReference type="RefSeq" id="WP_002467423.1">
    <property type="nucleotide sequence ID" value="NZ_CP033098.1"/>
</dbReference>
<dbReference type="Proteomes" id="UP000261016">
    <property type="component" value="Unassembled WGS sequence"/>
</dbReference>
<gene>
    <name evidence="4" type="ORF">D3Z30_02315</name>
    <name evidence="5" type="ORF">DXC19_05250</name>
    <name evidence="3" type="ORF">G8J23_05875</name>
</gene>
<keyword evidence="8" id="KW-1185">Reference proteome</keyword>
<protein>
    <submittedName>
        <fullName evidence="5">Prepilin peptidase</fullName>
    </submittedName>
</protein>
<dbReference type="EMBL" id="QSTD01000001">
    <property type="protein sequence ID" value="RGM32915.1"/>
    <property type="molecule type" value="Genomic_DNA"/>
</dbReference>
<evidence type="ECO:0000313" key="6">
    <source>
        <dbReference type="Proteomes" id="UP000261016"/>
    </source>
</evidence>
<evidence type="ECO:0000313" key="7">
    <source>
        <dbReference type="Proteomes" id="UP000481807"/>
    </source>
</evidence>
<feature type="transmembrane region" description="Helical" evidence="1">
    <location>
        <begin position="119"/>
        <end position="152"/>
    </location>
</feature>
<dbReference type="AlphaFoldDB" id="A0A364UQ45"/>
<dbReference type="GO" id="GO:0005886">
    <property type="term" value="C:plasma membrane"/>
    <property type="evidence" value="ECO:0007669"/>
    <property type="project" value="TreeGrafter"/>
</dbReference>
<evidence type="ECO:0000313" key="3">
    <source>
        <dbReference type="EMBL" id="MCG6225507.1"/>
    </source>
</evidence>
<dbReference type="PANTHER" id="PTHR30487">
    <property type="entry name" value="TYPE 4 PREPILIN-LIKE PROTEINS LEADER PEPTIDE-PROCESSING ENZYME"/>
    <property type="match status" value="1"/>
</dbReference>
<name>A0A364UQ45_STAWA</name>
<keyword evidence="1" id="KW-1133">Transmembrane helix</keyword>
<dbReference type="Proteomes" id="UP000481807">
    <property type="component" value="Unassembled WGS sequence"/>
</dbReference>
<reference evidence="3 8" key="3">
    <citation type="submission" date="2020-03" db="EMBL/GenBank/DDBJ databases">
        <title>Comparative genetics of Staphylococcus warneri persistents from caprine mastitis.</title>
        <authorList>
            <person name="Franca C.A."/>
            <person name="Rosa D.S."/>
            <person name="Silva A."/>
            <person name="Rodrigues D.L.N."/>
            <person name="Santos R.G."/>
            <person name="Castillo R.E.H."/>
            <person name="Moreira M.A.S."/>
            <person name="Lima M.C."/>
            <person name="Gouveia G.V."/>
            <person name="Gouveia J.J.S."/>
            <person name="Souza R.F.S."/>
            <person name="Bertram B."/>
            <person name="Azevedo V."/>
            <person name="Costa M."/>
        </authorList>
    </citation>
    <scope>NUCLEOTIDE SEQUENCE [LARGE SCALE GENOMIC DNA]</scope>
    <source>
        <strain evidence="3 8">Cap 9.2</strain>
    </source>
</reference>